<dbReference type="Pfam" id="PF13439">
    <property type="entry name" value="Glyco_transf_4"/>
    <property type="match status" value="1"/>
</dbReference>
<dbReference type="STRING" id="1121391.SAMN02745206_02267"/>
<reference evidence="4" key="1">
    <citation type="submission" date="2016-11" db="EMBL/GenBank/DDBJ databases">
        <authorList>
            <person name="Varghese N."/>
            <person name="Submissions S."/>
        </authorList>
    </citation>
    <scope>NUCLEOTIDE SEQUENCE [LARGE SCALE GENOMIC DNA]</scope>
    <source>
        <strain evidence="4">DSM 9756</strain>
    </source>
</reference>
<keyword evidence="3" id="KW-0808">Transferase</keyword>
<dbReference type="CDD" id="cd03801">
    <property type="entry name" value="GT4_PimA-like"/>
    <property type="match status" value="1"/>
</dbReference>
<dbReference type="AlphaFoldDB" id="A0A1M5CSY7"/>
<feature type="domain" description="Glycosyl transferase family 1" evidence="1">
    <location>
        <begin position="173"/>
        <end position="325"/>
    </location>
</feature>
<dbReference type="RefSeq" id="WP_073039530.1">
    <property type="nucleotide sequence ID" value="NZ_FQVB01000021.1"/>
</dbReference>
<organism evidence="3 4">
    <name type="scientific">Desulfacinum infernum DSM 9756</name>
    <dbReference type="NCBI Taxonomy" id="1121391"/>
    <lineage>
        <taxon>Bacteria</taxon>
        <taxon>Pseudomonadati</taxon>
        <taxon>Thermodesulfobacteriota</taxon>
        <taxon>Syntrophobacteria</taxon>
        <taxon>Syntrophobacterales</taxon>
        <taxon>Syntrophobacteraceae</taxon>
        <taxon>Desulfacinum</taxon>
    </lineage>
</organism>
<evidence type="ECO:0000313" key="4">
    <source>
        <dbReference type="Proteomes" id="UP000184076"/>
    </source>
</evidence>
<dbReference type="PANTHER" id="PTHR12526:SF590">
    <property type="entry name" value="ALPHA-MALTOSE-1-PHOSPHATE SYNTHASE"/>
    <property type="match status" value="1"/>
</dbReference>
<evidence type="ECO:0000259" key="1">
    <source>
        <dbReference type="Pfam" id="PF00534"/>
    </source>
</evidence>
<dbReference type="Gene3D" id="3.40.50.2000">
    <property type="entry name" value="Glycogen Phosphorylase B"/>
    <property type="match status" value="2"/>
</dbReference>
<dbReference type="Pfam" id="PF00534">
    <property type="entry name" value="Glycos_transf_1"/>
    <property type="match status" value="1"/>
</dbReference>
<protein>
    <submittedName>
        <fullName evidence="3">Glycosyltransferase involved in cell wall bisynthesis</fullName>
    </submittedName>
</protein>
<dbReference type="Proteomes" id="UP000184076">
    <property type="component" value="Unassembled WGS sequence"/>
</dbReference>
<accession>A0A1M5CSY7</accession>
<dbReference type="PANTHER" id="PTHR12526">
    <property type="entry name" value="GLYCOSYLTRANSFERASE"/>
    <property type="match status" value="1"/>
</dbReference>
<dbReference type="SUPFAM" id="SSF53756">
    <property type="entry name" value="UDP-Glycosyltransferase/glycogen phosphorylase"/>
    <property type="match status" value="1"/>
</dbReference>
<feature type="domain" description="Glycosyltransferase subfamily 4-like N-terminal" evidence="2">
    <location>
        <begin position="74"/>
        <end position="166"/>
    </location>
</feature>
<dbReference type="OrthoDB" id="9802525at2"/>
<proteinExistence type="predicted"/>
<dbReference type="InterPro" id="IPR001296">
    <property type="entry name" value="Glyco_trans_1"/>
</dbReference>
<sequence>MDSTRGLGITRKNVSQPAVWLPTIRAGSGTDVFTERLVEGLRRRGIRAEITWLPLRAEYAPWTVPVPKPPNWANIVHINSWLHPRFVPRNLPTVVTVHHSVHDPAFMPYKTLPQKIYHRFWIRPIEARNLERAAVVTAVSRHVAAQVKKLFGRTDVVVVYNGIDVENTFTPGSEREPHRPFRLLYVGNWVKRKGVDLLGPILETLGPDFELVYTADRSGAHTQYPLPPNCRCIGRLAPHDLARTYRNADALLFPSRSEGLPLTIIEAMACGLSPVASNIPAVASIVQNGVTGLLCTPNDIRAFERAVRSLSTERKAWLAMRLAAREHALREFSITEQTRAYFHLYLRSIPWNERFGIRDSLRTTDCSSLSEPWAER</sequence>
<dbReference type="InterPro" id="IPR028098">
    <property type="entry name" value="Glyco_trans_4-like_N"/>
</dbReference>
<gene>
    <name evidence="3" type="ORF">SAMN02745206_02267</name>
</gene>
<dbReference type="GO" id="GO:0016757">
    <property type="term" value="F:glycosyltransferase activity"/>
    <property type="evidence" value="ECO:0007669"/>
    <property type="project" value="InterPro"/>
</dbReference>
<dbReference type="EMBL" id="FQVB01000021">
    <property type="protein sequence ID" value="SHF57757.1"/>
    <property type="molecule type" value="Genomic_DNA"/>
</dbReference>
<evidence type="ECO:0000259" key="2">
    <source>
        <dbReference type="Pfam" id="PF13439"/>
    </source>
</evidence>
<keyword evidence="4" id="KW-1185">Reference proteome</keyword>
<name>A0A1M5CSY7_9BACT</name>
<evidence type="ECO:0000313" key="3">
    <source>
        <dbReference type="EMBL" id="SHF57757.1"/>
    </source>
</evidence>